<dbReference type="AlphaFoldDB" id="A0A398BGK2"/>
<dbReference type="OrthoDB" id="2615349at2"/>
<accession>A0A398BGK2</accession>
<dbReference type="InterPro" id="IPR058870">
    <property type="entry name" value="YuzC"/>
</dbReference>
<dbReference type="Pfam" id="PF26344">
    <property type="entry name" value="YuzC"/>
    <property type="match status" value="1"/>
</dbReference>
<evidence type="ECO:0000313" key="2">
    <source>
        <dbReference type="Proteomes" id="UP000265816"/>
    </source>
</evidence>
<name>A0A398BGK2_9BACI</name>
<protein>
    <submittedName>
        <fullName evidence="1">Uncharacterized protein</fullName>
    </submittedName>
</protein>
<evidence type="ECO:0000313" key="1">
    <source>
        <dbReference type="EMBL" id="RID88857.1"/>
    </source>
</evidence>
<keyword evidence="2" id="KW-1185">Reference proteome</keyword>
<dbReference type="EMBL" id="QWVT01000002">
    <property type="protein sequence ID" value="RID88857.1"/>
    <property type="molecule type" value="Genomic_DNA"/>
</dbReference>
<gene>
    <name evidence="1" type="ORF">D1970_01040</name>
</gene>
<sequence length="125" mass="14445">MRYFHHFRSGYPRQYIQPFYQRRPVWRAFPPVNTAQFRQSAGVSLALFQDARKIMEKISASPSFSSRIMSAAQESKHSAVEGLILSTGVRNKPSLSFNPDGFTIHFTGRKNNRPSAELTIQLRWR</sequence>
<dbReference type="Proteomes" id="UP000265816">
    <property type="component" value="Unassembled WGS sequence"/>
</dbReference>
<reference evidence="1 2" key="1">
    <citation type="submission" date="2018-08" db="EMBL/GenBank/DDBJ databases">
        <title>Bacillus jemisoniae sp. nov., Bacillus chryseoplanitiae sp. nov., Bacillus resnikiae sp. nov., and Bacillus frankliniae sp. nov., isolated from Viking spacecraft and associated surfaces.</title>
        <authorList>
            <person name="Seuylemezian A."/>
            <person name="Vaishampayan P."/>
        </authorList>
    </citation>
    <scope>NUCLEOTIDE SEQUENCE [LARGE SCALE GENOMIC DNA]</scope>
    <source>
        <strain evidence="1 2">JJ-247</strain>
    </source>
</reference>
<organism evidence="1 2">
    <name type="scientific">Mesobacillus zeae</name>
    <dbReference type="NCBI Taxonomy" id="1917180"/>
    <lineage>
        <taxon>Bacteria</taxon>
        <taxon>Bacillati</taxon>
        <taxon>Bacillota</taxon>
        <taxon>Bacilli</taxon>
        <taxon>Bacillales</taxon>
        <taxon>Bacillaceae</taxon>
        <taxon>Mesobacillus</taxon>
    </lineage>
</organism>
<comment type="caution">
    <text evidence="1">The sequence shown here is derived from an EMBL/GenBank/DDBJ whole genome shotgun (WGS) entry which is preliminary data.</text>
</comment>
<dbReference type="RefSeq" id="WP_119111020.1">
    <property type="nucleotide sequence ID" value="NZ_CBCSEO010000004.1"/>
</dbReference>
<proteinExistence type="predicted"/>